<evidence type="ECO:0000313" key="3">
    <source>
        <dbReference type="Proteomes" id="UP001182355"/>
    </source>
</evidence>
<comment type="caution">
    <text evidence="2">The sequence shown here is derived from an EMBL/GenBank/DDBJ whole genome shotgun (WGS) entry which is preliminary data.</text>
</comment>
<name>A0AAD2UZ75_YEREN</name>
<evidence type="ECO:0000259" key="1">
    <source>
        <dbReference type="Pfam" id="PF08808"/>
    </source>
</evidence>
<organism evidence="2 3">
    <name type="scientific">Yersinia enterocolitica</name>
    <dbReference type="NCBI Taxonomy" id="630"/>
    <lineage>
        <taxon>Bacteria</taxon>
        <taxon>Pseudomonadati</taxon>
        <taxon>Pseudomonadota</taxon>
        <taxon>Gammaproteobacteria</taxon>
        <taxon>Enterobacterales</taxon>
        <taxon>Yersiniaceae</taxon>
        <taxon>Yersinia</taxon>
    </lineage>
</organism>
<dbReference type="InterPro" id="IPR014914">
    <property type="entry name" value="RES_dom"/>
</dbReference>
<dbReference type="EMBL" id="ABNAVX010000005">
    <property type="protein sequence ID" value="ELI8101581.1"/>
    <property type="molecule type" value="Genomic_DNA"/>
</dbReference>
<reference evidence="2" key="1">
    <citation type="submission" date="2023-02" db="EMBL/GenBank/DDBJ databases">
        <authorList>
            <person name="Ashton P.M."/>
            <person name="Dallman T."/>
            <person name="Nair S."/>
            <person name="De Pinna E."/>
            <person name="Peters T."/>
            <person name="Grant K."/>
        </authorList>
    </citation>
    <scope>NUCLEOTIDE SEQUENCE</scope>
    <source>
        <strain evidence="2">01103883</strain>
    </source>
</reference>
<dbReference type="AlphaFoldDB" id="A0AAD2UZ75"/>
<protein>
    <submittedName>
        <fullName evidence="2">RES family NAD+ phosphorylase</fullName>
    </submittedName>
</protein>
<accession>A0AAD2UZ75</accession>
<proteinExistence type="predicted"/>
<dbReference type="Pfam" id="PF08808">
    <property type="entry name" value="RES"/>
    <property type="match status" value="1"/>
</dbReference>
<gene>
    <name evidence="2" type="ORF">RSF11_001273</name>
</gene>
<sequence length="272" mass="30918">MTKQIMHPDHVAEVCRQIKKSNNRDFIYDGFRQLLSQLPMGFHDVTATTVWRSRKIDAAHPEGFDHVTDIIYPPAQYARTGRLNAEGMSILYASISNHGCLAEIGAQPGDKVHVSAFTLKPEQRLHCGFLGDIVRAHKWSSEDFPQVQKILEPYTEAHKTSIFMIDSFLAETLADSQAKENHYLHTTTLADVIRNGKNALDAIVYPGVESSGAKNYAIHCDAMFKFNIADMYLLEITQKYPYGLYEWRILKQLESYDDGRIIWKEPSCVHVA</sequence>
<evidence type="ECO:0000313" key="2">
    <source>
        <dbReference type="EMBL" id="ELI8101581.1"/>
    </source>
</evidence>
<dbReference type="Proteomes" id="UP001182355">
    <property type="component" value="Unassembled WGS sequence"/>
</dbReference>
<feature type="domain" description="RES" evidence="1">
    <location>
        <begin position="66"/>
        <end position="221"/>
    </location>
</feature>